<comment type="caution">
    <text evidence="1">The sequence shown here is derived from an EMBL/GenBank/DDBJ whole genome shotgun (WGS) entry which is preliminary data.</text>
</comment>
<dbReference type="PANTHER" id="PTHR35987:SF3">
    <property type="entry name" value="PROTEIN PLASTID REDOX INSENSITIVE 2-LIKE ISOFORM X1"/>
    <property type="match status" value="1"/>
</dbReference>
<gene>
    <name evidence="2" type="ORF">HPP92_016435</name>
    <name evidence="1" type="ORF">HPP92_017073</name>
</gene>
<evidence type="ECO:0000313" key="2">
    <source>
        <dbReference type="EMBL" id="KAG0471889.1"/>
    </source>
</evidence>
<dbReference type="EMBL" id="JADCNM010000008">
    <property type="protein sequence ID" value="KAG0471889.1"/>
    <property type="molecule type" value="Genomic_DNA"/>
</dbReference>
<evidence type="ECO:0000313" key="4">
    <source>
        <dbReference type="Proteomes" id="UP000639772"/>
    </source>
</evidence>
<protein>
    <submittedName>
        <fullName evidence="1">Uncharacterized protein</fullName>
    </submittedName>
</protein>
<name>A0A835QKK2_VANPL</name>
<accession>A0A835QKK2</accession>
<organism evidence="1 3">
    <name type="scientific">Vanilla planifolia</name>
    <name type="common">Vanilla</name>
    <dbReference type="NCBI Taxonomy" id="51239"/>
    <lineage>
        <taxon>Eukaryota</taxon>
        <taxon>Viridiplantae</taxon>
        <taxon>Streptophyta</taxon>
        <taxon>Embryophyta</taxon>
        <taxon>Tracheophyta</taxon>
        <taxon>Spermatophyta</taxon>
        <taxon>Magnoliopsida</taxon>
        <taxon>Liliopsida</taxon>
        <taxon>Asparagales</taxon>
        <taxon>Orchidaceae</taxon>
        <taxon>Vanilloideae</taxon>
        <taxon>Vanilleae</taxon>
        <taxon>Vanilla</taxon>
    </lineage>
</organism>
<proteinExistence type="predicted"/>
<evidence type="ECO:0000313" key="3">
    <source>
        <dbReference type="Proteomes" id="UP000636800"/>
    </source>
</evidence>
<reference evidence="3 4" key="1">
    <citation type="journal article" date="2020" name="Nat. Food">
        <title>A phased Vanilla planifolia genome enables genetic improvement of flavour and production.</title>
        <authorList>
            <person name="Hasing T."/>
            <person name="Tang H."/>
            <person name="Brym M."/>
            <person name="Khazi F."/>
            <person name="Huang T."/>
            <person name="Chambers A.H."/>
        </authorList>
    </citation>
    <scope>NUCLEOTIDE SEQUENCE [LARGE SCALE GENOMIC DNA]</scope>
    <source>
        <tissue evidence="1">Leaf</tissue>
    </source>
</reference>
<dbReference type="InterPro" id="IPR039349">
    <property type="entry name" value="PRIN2"/>
</dbReference>
<dbReference type="EMBL" id="JADCNL010000008">
    <property type="protein sequence ID" value="KAG0470373.1"/>
    <property type="molecule type" value="Genomic_DNA"/>
</dbReference>
<dbReference type="PANTHER" id="PTHR35987">
    <property type="entry name" value="PROTEIN PLASTID REDOX INSENSITIVE 2, CHLOROPLASTIC-RELATED"/>
    <property type="match status" value="1"/>
</dbReference>
<dbReference type="Proteomes" id="UP000636800">
    <property type="component" value="Unassembled WGS sequence"/>
</dbReference>
<keyword evidence="3" id="KW-1185">Reference proteome</keyword>
<dbReference type="Proteomes" id="UP000639772">
    <property type="component" value="Unassembled WGS sequence"/>
</dbReference>
<dbReference type="AlphaFoldDB" id="A0A835QKK2"/>
<sequence>MALLTFSSRLPTPKILPAIVSLKSKLPRGNASQLGFPAKSSFAFLSFLSFLGQSTTQASVSKCCAGPAWQPPKYVYPDPNPEFARAETQKFRVELMQRLSKNKDTFGKDIEEVVSVCTEIFSNFLHKEYGGPGTLLIEPFTDMLLALKEKNLPGAPIAARAALLWTQNYVDRDWESWSS</sequence>
<dbReference type="GO" id="GO:0010468">
    <property type="term" value="P:regulation of gene expression"/>
    <property type="evidence" value="ECO:0007669"/>
    <property type="project" value="InterPro"/>
</dbReference>
<evidence type="ECO:0000313" key="1">
    <source>
        <dbReference type="EMBL" id="KAG0470373.1"/>
    </source>
</evidence>
<dbReference type="OrthoDB" id="1924990at2759"/>